<reference evidence="1" key="1">
    <citation type="submission" date="2022-09" db="EMBL/GenBank/DDBJ databases">
        <title>A Global Phylogenomic Analysis of the Shiitake Genus Lentinula.</title>
        <authorList>
            <consortium name="DOE Joint Genome Institute"/>
            <person name="Sierra-Patev S."/>
            <person name="Min B."/>
            <person name="Naranjo-Ortiz M."/>
            <person name="Looney B."/>
            <person name="Konkel Z."/>
            <person name="Slot J.C."/>
            <person name="Sakamoto Y."/>
            <person name="Steenwyk J.L."/>
            <person name="Rokas A."/>
            <person name="Carro J."/>
            <person name="Camarero S."/>
            <person name="Ferreira P."/>
            <person name="Molpeceres G."/>
            <person name="Ruiz-Duenas F.J."/>
            <person name="Serrano A."/>
            <person name="Henrissat B."/>
            <person name="Drula E."/>
            <person name="Hughes K.W."/>
            <person name="Mata J.L."/>
            <person name="Ishikawa N.K."/>
            <person name="Vargas-Isla R."/>
            <person name="Ushijima S."/>
            <person name="Smith C.A."/>
            <person name="Ahrendt S."/>
            <person name="Andreopoulos W."/>
            <person name="He G."/>
            <person name="Labutti K."/>
            <person name="Lipzen A."/>
            <person name="Ng V."/>
            <person name="Riley R."/>
            <person name="Sandor L."/>
            <person name="Barry K."/>
            <person name="Martinez A.T."/>
            <person name="Xiao Y."/>
            <person name="Gibbons J.G."/>
            <person name="Terashima K."/>
            <person name="Grigoriev I.V."/>
            <person name="Hibbett D.S."/>
        </authorList>
    </citation>
    <scope>NUCLEOTIDE SEQUENCE</scope>
    <source>
        <strain evidence="1">TMI1499</strain>
    </source>
</reference>
<protein>
    <submittedName>
        <fullName evidence="1">Uncharacterized protein</fullName>
    </submittedName>
</protein>
<evidence type="ECO:0000313" key="2">
    <source>
        <dbReference type="Proteomes" id="UP001163835"/>
    </source>
</evidence>
<evidence type="ECO:0000313" key="1">
    <source>
        <dbReference type="EMBL" id="KAJ3804325.1"/>
    </source>
</evidence>
<comment type="caution">
    <text evidence="1">The sequence shown here is derived from an EMBL/GenBank/DDBJ whole genome shotgun (WGS) entry which is preliminary data.</text>
</comment>
<proteinExistence type="predicted"/>
<gene>
    <name evidence="1" type="ORF">F5876DRAFT_53531</name>
</gene>
<name>A0ACC1THT8_9AGAR</name>
<sequence>MHLLDIRATAALSLPKKKARRPGPSNSLAPSIYRPVNVPADRRVLLWTTPYSLHMQSDCNIEISHCLQIKMFEGLLTATTHDTRQSYGAGLLRFNQFCDAELIPEGARMPASAILLGAFVAEFMGTCTGSCIQNWLSGLRLWHLYNNAVWHGQEGWLPSLKKAAERKGAVFKRAQRGPIERHHFLALHSHLDLSTPHGASTWVIATTAYWGCHRLGEIIPKSATKVTPEHDIFRSTRVTRSVVGGRQTISFHLPWTKTTREKGGECFLTEIPGDPLCPVAAVENHLKVNHSPPPNTPFFAFREGPSWTIWVKSAFIGWFTSIFRLHNLEEVFGHSFRIGGSLAYLLLGVPPEVIMKIGGWTSLCFLIYWRRLEKVIPLAVAQAMQSESRMRAFASSYNLPFTTEDLEFDLS</sequence>
<dbReference type="EMBL" id="MU796090">
    <property type="protein sequence ID" value="KAJ3804325.1"/>
    <property type="molecule type" value="Genomic_DNA"/>
</dbReference>
<organism evidence="1 2">
    <name type="scientific">Lentinula aff. lateritia</name>
    <dbReference type="NCBI Taxonomy" id="2804960"/>
    <lineage>
        <taxon>Eukaryota</taxon>
        <taxon>Fungi</taxon>
        <taxon>Dikarya</taxon>
        <taxon>Basidiomycota</taxon>
        <taxon>Agaricomycotina</taxon>
        <taxon>Agaricomycetes</taxon>
        <taxon>Agaricomycetidae</taxon>
        <taxon>Agaricales</taxon>
        <taxon>Marasmiineae</taxon>
        <taxon>Omphalotaceae</taxon>
        <taxon>Lentinula</taxon>
    </lineage>
</organism>
<accession>A0ACC1THT8</accession>
<keyword evidence="2" id="KW-1185">Reference proteome</keyword>
<dbReference type="Proteomes" id="UP001163835">
    <property type="component" value="Unassembled WGS sequence"/>
</dbReference>